<keyword evidence="6" id="KW-0843">Virulence</keyword>
<evidence type="ECO:0000256" key="3">
    <source>
        <dbReference type="ARBA" id="ARBA00022525"/>
    </source>
</evidence>
<evidence type="ECO:0000256" key="8">
    <source>
        <dbReference type="SAM" id="MobiDB-lite"/>
    </source>
</evidence>
<evidence type="ECO:0000256" key="5">
    <source>
        <dbReference type="ARBA" id="ARBA00022737"/>
    </source>
</evidence>
<comment type="subcellular location">
    <subcellularLocation>
        <location evidence="1">Membrane</location>
    </subcellularLocation>
    <subcellularLocation>
        <location evidence="2">Secreted</location>
    </subcellularLocation>
</comment>
<dbReference type="Pfam" id="PF00353">
    <property type="entry name" value="HemolysinCabind"/>
    <property type="match status" value="9"/>
</dbReference>
<dbReference type="InterPro" id="IPR001343">
    <property type="entry name" value="Hemolysn_Ca-bd"/>
</dbReference>
<dbReference type="GO" id="GO:0016020">
    <property type="term" value="C:membrane"/>
    <property type="evidence" value="ECO:0007669"/>
    <property type="project" value="UniProtKB-SubCell"/>
</dbReference>
<reference evidence="9" key="1">
    <citation type="submission" date="2021-02" db="EMBL/GenBank/DDBJ databases">
        <title>Metagenome analyses of Stigonema ocellatum DSM 106950, Chlorogloea purpurea SAG 13.99 and Gomphosphaeria aponina DSM 107014.</title>
        <authorList>
            <person name="Marter P."/>
            <person name="Huang S."/>
        </authorList>
    </citation>
    <scope>NUCLEOTIDE SEQUENCE</scope>
    <source>
        <strain evidence="9">JP213</strain>
    </source>
</reference>
<dbReference type="Proteomes" id="UP000767446">
    <property type="component" value="Unassembled WGS sequence"/>
</dbReference>
<protein>
    <recommendedName>
        <fullName evidence="11">Calcium-binding protein</fullName>
    </recommendedName>
</protein>
<dbReference type="GO" id="GO:0005509">
    <property type="term" value="F:calcium ion binding"/>
    <property type="evidence" value="ECO:0007669"/>
    <property type="project" value="InterPro"/>
</dbReference>
<evidence type="ECO:0000313" key="9">
    <source>
        <dbReference type="EMBL" id="MBR8829518.1"/>
    </source>
</evidence>
<dbReference type="PANTHER" id="PTHR38340">
    <property type="entry name" value="S-LAYER PROTEIN"/>
    <property type="match status" value="1"/>
</dbReference>
<organism evidence="9 10">
    <name type="scientific">Gomphosphaeria aponina SAG 52.96 = DSM 107014</name>
    <dbReference type="NCBI Taxonomy" id="1521640"/>
    <lineage>
        <taxon>Bacteria</taxon>
        <taxon>Bacillati</taxon>
        <taxon>Cyanobacteriota</taxon>
        <taxon>Cyanophyceae</taxon>
        <taxon>Oscillatoriophycideae</taxon>
        <taxon>Chroococcales</taxon>
        <taxon>Gomphosphaeriaceae</taxon>
        <taxon>Gomphosphaeria</taxon>
    </lineage>
</organism>
<accession>A0A941GX17</accession>
<evidence type="ECO:0000256" key="6">
    <source>
        <dbReference type="ARBA" id="ARBA00023026"/>
    </source>
</evidence>
<dbReference type="InterPro" id="IPR011049">
    <property type="entry name" value="Serralysin-like_metalloprot_C"/>
</dbReference>
<dbReference type="InterPro" id="IPR050557">
    <property type="entry name" value="RTX_toxin/Mannuronan_C5-epim"/>
</dbReference>
<keyword evidence="5" id="KW-0677">Repeat</keyword>
<dbReference type="PROSITE" id="PS00330">
    <property type="entry name" value="HEMOLYSIN_CALCIUM"/>
    <property type="match status" value="2"/>
</dbReference>
<dbReference type="GO" id="GO:0090729">
    <property type="term" value="F:toxin activity"/>
    <property type="evidence" value="ECO:0007669"/>
    <property type="project" value="UniProtKB-KW"/>
</dbReference>
<evidence type="ECO:0008006" key="11">
    <source>
        <dbReference type="Google" id="ProtNLM"/>
    </source>
</evidence>
<dbReference type="PRINTS" id="PR00313">
    <property type="entry name" value="CABNDNGRPT"/>
</dbReference>
<keyword evidence="3" id="KW-0964">Secreted</keyword>
<keyword evidence="4" id="KW-0800">Toxin</keyword>
<evidence type="ECO:0000256" key="2">
    <source>
        <dbReference type="ARBA" id="ARBA00004613"/>
    </source>
</evidence>
<feature type="region of interest" description="Disordered" evidence="8">
    <location>
        <begin position="663"/>
        <end position="687"/>
    </location>
</feature>
<proteinExistence type="predicted"/>
<dbReference type="PRINTS" id="PR01488">
    <property type="entry name" value="RTXTOXINA"/>
</dbReference>
<name>A0A941GX17_9CHRO</name>
<dbReference type="InterPro" id="IPR018511">
    <property type="entry name" value="Hemolysin-typ_Ca-bd_CS"/>
</dbReference>
<dbReference type="SUPFAM" id="SSF51120">
    <property type="entry name" value="beta-Roll"/>
    <property type="match status" value="4"/>
</dbReference>
<evidence type="ECO:0000313" key="10">
    <source>
        <dbReference type="Proteomes" id="UP000767446"/>
    </source>
</evidence>
<gene>
    <name evidence="9" type="ORF">DSM107014_16750</name>
</gene>
<keyword evidence="7" id="KW-0472">Membrane</keyword>
<dbReference type="Gene3D" id="2.150.10.10">
    <property type="entry name" value="Serralysin-like metalloprotease, C-terminal"/>
    <property type="match status" value="4"/>
</dbReference>
<feature type="compositionally biased region" description="Polar residues" evidence="8">
    <location>
        <begin position="667"/>
        <end position="678"/>
    </location>
</feature>
<dbReference type="PANTHER" id="PTHR38340:SF1">
    <property type="entry name" value="S-LAYER PROTEIN"/>
    <property type="match status" value="1"/>
</dbReference>
<evidence type="ECO:0000256" key="7">
    <source>
        <dbReference type="ARBA" id="ARBA00023136"/>
    </source>
</evidence>
<dbReference type="EMBL" id="JADQBC010000142">
    <property type="protein sequence ID" value="MBR8829518.1"/>
    <property type="molecule type" value="Genomic_DNA"/>
</dbReference>
<dbReference type="InterPro" id="IPR003995">
    <property type="entry name" value="RTX_toxin_determinant-A"/>
</dbReference>
<sequence>MKQPCGAYGGNGNYGGFGFGGRGADNYNFSSTTPGGFGGGGGATSWYTGAPGGFGGGGGAGKTYQEYGYYKPGYYGPGYYYNGYYYQGPYYQGPYIPGDIFQRSGKGGFGAGGGGSDGNFPGEVGGFGGGAGKFIGGGGAGLGGALFVRSGNLTLDKVAFSNNSATNGTGGVNGQGIGGAMFIIDQGAQEVQTTQGNTQGMPATLAIVSGTAGFSENIATNSNNDVYGGEVTNIAIITGTVNNDTINGTAGNDQINGLKGKDRINGLAGNDLINGGPGKDTINGGTGIDTMLGGAGNDIYTVDQPQDVIIESANEAEDGDTVNATATYTLPNNVENLNQTGTGAINGTGNDLDNSLTGNTGNNILDGKAGNDIMVGFEGNDIYIVEQAEDVIREIANGGTDTVRANITQTLANNVEKLVQTGTSAINGTGNAIDNSLTGNSGNNVLDGKAGKDTMAGGAGNDTYILDHPDDVVIEAANAGTDTVNSNIAQTLGNNVENLVQTGTANINGTGNALNNSLTGNSGNNILTGKAGNDVYTVGQTGDVVVEAVNEGTDTVNSNIAQTLADNVEKLVQTGTGNINGTGNTLNNSLTGNSGNNVLDGKAGNDIMAGGAGNDTYIVEQTADVVVEAANAGTDTVKSNIAQTLGNNVEKLVQTGTAAINGTGNTLDNSLTGNSGNNVLDGKTGKDTMAGGAGNDTYILDQPDDVVIEAVNKGTDTVKSNIAQTLANNVENLVQTGTGAINGTGNTLNNSLTGNSGNNILDGAAGNDIMAGGGGNDNLLGGDGNDQLTGSAGNDILTGGAGADWFIFNATTDRLDTITDFNASQGDRIRISASGFAGGLVPGALPSSQFVIGTAATNTSHRFIYNNGALFYDIDGLGGTAQVQIATLTGAPTLAAGNIVLF</sequence>
<evidence type="ECO:0000256" key="1">
    <source>
        <dbReference type="ARBA" id="ARBA00004370"/>
    </source>
</evidence>
<dbReference type="AlphaFoldDB" id="A0A941GX17"/>
<evidence type="ECO:0000256" key="4">
    <source>
        <dbReference type="ARBA" id="ARBA00022656"/>
    </source>
</evidence>
<comment type="caution">
    <text evidence="9">The sequence shown here is derived from an EMBL/GenBank/DDBJ whole genome shotgun (WGS) entry which is preliminary data.</text>
</comment>
<dbReference type="GO" id="GO:0005576">
    <property type="term" value="C:extracellular region"/>
    <property type="evidence" value="ECO:0007669"/>
    <property type="project" value="UniProtKB-SubCell"/>
</dbReference>